<accession>A0A6A6A308</accession>
<dbReference type="OrthoDB" id="8904098at2759"/>
<organism evidence="7 8">
    <name type="scientific">Dothidotthia symphoricarpi CBS 119687</name>
    <dbReference type="NCBI Taxonomy" id="1392245"/>
    <lineage>
        <taxon>Eukaryota</taxon>
        <taxon>Fungi</taxon>
        <taxon>Dikarya</taxon>
        <taxon>Ascomycota</taxon>
        <taxon>Pezizomycotina</taxon>
        <taxon>Dothideomycetes</taxon>
        <taxon>Pleosporomycetidae</taxon>
        <taxon>Pleosporales</taxon>
        <taxon>Dothidotthiaceae</taxon>
        <taxon>Dothidotthia</taxon>
    </lineage>
</organism>
<keyword evidence="5 6" id="KW-0472">Membrane</keyword>
<feature type="transmembrane region" description="Helical" evidence="6">
    <location>
        <begin position="43"/>
        <end position="62"/>
    </location>
</feature>
<dbReference type="InterPro" id="IPR036259">
    <property type="entry name" value="MFS_trans_sf"/>
</dbReference>
<keyword evidence="3 6" id="KW-0812">Transmembrane</keyword>
<protein>
    <submittedName>
        <fullName evidence="7">PTR2-domain-containing protein</fullName>
    </submittedName>
</protein>
<evidence type="ECO:0000256" key="1">
    <source>
        <dbReference type="ARBA" id="ARBA00004141"/>
    </source>
</evidence>
<feature type="transmembrane region" description="Helical" evidence="6">
    <location>
        <begin position="446"/>
        <end position="466"/>
    </location>
</feature>
<dbReference type="GeneID" id="54407316"/>
<feature type="transmembrane region" description="Helical" evidence="6">
    <location>
        <begin position="505"/>
        <end position="526"/>
    </location>
</feature>
<keyword evidence="4 6" id="KW-1133">Transmembrane helix</keyword>
<name>A0A6A6A308_9PLEO</name>
<comment type="subcellular location">
    <subcellularLocation>
        <location evidence="1">Membrane</location>
        <topology evidence="1">Multi-pass membrane protein</topology>
    </subcellularLocation>
</comment>
<dbReference type="PANTHER" id="PTHR11654">
    <property type="entry name" value="OLIGOPEPTIDE TRANSPORTER-RELATED"/>
    <property type="match status" value="1"/>
</dbReference>
<comment type="similarity">
    <text evidence="2">Belongs to the major facilitator superfamily. Proton-dependent oligopeptide transporter (POT/PTR) (TC 2.A.17) family.</text>
</comment>
<feature type="transmembrane region" description="Helical" evidence="6">
    <location>
        <begin position="212"/>
        <end position="230"/>
    </location>
</feature>
<reference evidence="7" key="1">
    <citation type="journal article" date="2020" name="Stud. Mycol.">
        <title>101 Dothideomycetes genomes: a test case for predicting lifestyles and emergence of pathogens.</title>
        <authorList>
            <person name="Haridas S."/>
            <person name="Albert R."/>
            <person name="Binder M."/>
            <person name="Bloem J."/>
            <person name="Labutti K."/>
            <person name="Salamov A."/>
            <person name="Andreopoulos B."/>
            <person name="Baker S."/>
            <person name="Barry K."/>
            <person name="Bills G."/>
            <person name="Bluhm B."/>
            <person name="Cannon C."/>
            <person name="Castanera R."/>
            <person name="Culley D."/>
            <person name="Daum C."/>
            <person name="Ezra D."/>
            <person name="Gonzalez J."/>
            <person name="Henrissat B."/>
            <person name="Kuo A."/>
            <person name="Liang C."/>
            <person name="Lipzen A."/>
            <person name="Lutzoni F."/>
            <person name="Magnuson J."/>
            <person name="Mondo S."/>
            <person name="Nolan M."/>
            <person name="Ohm R."/>
            <person name="Pangilinan J."/>
            <person name="Park H.-J."/>
            <person name="Ramirez L."/>
            <person name="Alfaro M."/>
            <person name="Sun H."/>
            <person name="Tritt A."/>
            <person name="Yoshinaga Y."/>
            <person name="Zwiers L.-H."/>
            <person name="Turgeon B."/>
            <person name="Goodwin S."/>
            <person name="Spatafora J."/>
            <person name="Crous P."/>
            <person name="Grigoriev I."/>
        </authorList>
    </citation>
    <scope>NUCLEOTIDE SEQUENCE</scope>
    <source>
        <strain evidence="7">CBS 119687</strain>
    </source>
</reference>
<feature type="transmembrane region" description="Helical" evidence="6">
    <location>
        <begin position="124"/>
        <end position="143"/>
    </location>
</feature>
<evidence type="ECO:0000256" key="4">
    <source>
        <dbReference type="ARBA" id="ARBA00022989"/>
    </source>
</evidence>
<evidence type="ECO:0000256" key="2">
    <source>
        <dbReference type="ARBA" id="ARBA00005982"/>
    </source>
</evidence>
<dbReference type="RefSeq" id="XP_033520582.1">
    <property type="nucleotide sequence ID" value="XM_033666884.1"/>
</dbReference>
<dbReference type="SUPFAM" id="SSF103473">
    <property type="entry name" value="MFS general substrate transporter"/>
    <property type="match status" value="1"/>
</dbReference>
<dbReference type="Pfam" id="PF00854">
    <property type="entry name" value="PTR2"/>
    <property type="match status" value="1"/>
</dbReference>
<dbReference type="GO" id="GO:0016020">
    <property type="term" value="C:membrane"/>
    <property type="evidence" value="ECO:0007669"/>
    <property type="project" value="UniProtKB-SubCell"/>
</dbReference>
<dbReference type="Gene3D" id="1.20.1250.20">
    <property type="entry name" value="MFS general substrate transporter like domains"/>
    <property type="match status" value="1"/>
</dbReference>
<feature type="transmembrane region" description="Helical" evidence="6">
    <location>
        <begin position="93"/>
        <end position="112"/>
    </location>
</feature>
<feature type="transmembrane region" description="Helical" evidence="6">
    <location>
        <begin position="155"/>
        <end position="179"/>
    </location>
</feature>
<proteinExistence type="inferred from homology"/>
<feature type="transmembrane region" description="Helical" evidence="6">
    <location>
        <begin position="391"/>
        <end position="410"/>
    </location>
</feature>
<dbReference type="AlphaFoldDB" id="A0A6A6A308"/>
<keyword evidence="8" id="KW-1185">Reference proteome</keyword>
<evidence type="ECO:0000313" key="7">
    <source>
        <dbReference type="EMBL" id="KAF2126190.1"/>
    </source>
</evidence>
<feature type="transmembrane region" description="Helical" evidence="6">
    <location>
        <begin position="475"/>
        <end position="499"/>
    </location>
</feature>
<dbReference type="Proteomes" id="UP000799771">
    <property type="component" value="Unassembled WGS sequence"/>
</dbReference>
<evidence type="ECO:0000256" key="5">
    <source>
        <dbReference type="ARBA" id="ARBA00023136"/>
    </source>
</evidence>
<sequence>MCEPIPLRKICKSSVAEILSSSDSSVKTANVGDLRRVRDNVPLRLWAVAFIGFWERAAFWGLTAPWQNYLEHGSKYTSQETPGALGLGQAMATRIYCGFYVFYYVTPVFIAIIADSYLGRYKTLIISIVIYCLGCTVLTVSSIPTNLDKGWGLPGLVLAMVLIGIGGGGFKAITAPFIADQYIETKPRIVTLKSGEKVITDYHLTLQYIYNLYYWLGNVGSLSWFATVYIEKHLGFTGAYGLTLGFMGIATLLLICGRRWYIRLPHEGNIVPQATKILSCVCRNGFKMTNAYPEYQSEHFQKTVPWSRELVGELARGLRACRVLLAFVMFYVCFDQMQNNLISQAGQMKTNGTPNDLLPAMNQVGCIVLGPLIQEVFYPFLHRRRIYLGPITRMTIGFVFVALSMLYAMAIQHSIYKSPPCYNRPDTCDHPDSVSSRPNVWIQAPLYFLMSAGEIFALVTGMEYAYDYSPKDMKVIVQAVSLLIAGLASAIAMALTTVAHDPNLSWFYGSLTGLMTVTAVIFWIIFRRSDNASKTSDQEAPSET</sequence>
<feature type="transmembrane region" description="Helical" evidence="6">
    <location>
        <begin position="236"/>
        <end position="256"/>
    </location>
</feature>
<gene>
    <name evidence="7" type="ORF">P153DRAFT_359852</name>
</gene>
<dbReference type="GO" id="GO:0022857">
    <property type="term" value="F:transmembrane transporter activity"/>
    <property type="evidence" value="ECO:0007669"/>
    <property type="project" value="InterPro"/>
</dbReference>
<evidence type="ECO:0000256" key="3">
    <source>
        <dbReference type="ARBA" id="ARBA00022692"/>
    </source>
</evidence>
<evidence type="ECO:0000256" key="6">
    <source>
        <dbReference type="SAM" id="Phobius"/>
    </source>
</evidence>
<dbReference type="InterPro" id="IPR000109">
    <property type="entry name" value="POT_fam"/>
</dbReference>
<dbReference type="EMBL" id="ML977514">
    <property type="protein sequence ID" value="KAF2126190.1"/>
    <property type="molecule type" value="Genomic_DNA"/>
</dbReference>
<evidence type="ECO:0000313" key="8">
    <source>
        <dbReference type="Proteomes" id="UP000799771"/>
    </source>
</evidence>